<dbReference type="OrthoDB" id="636724at2"/>
<keyword evidence="3" id="KW-0614">Plasmid</keyword>
<dbReference type="RefSeq" id="WP_011750759.1">
    <property type="nucleotide sequence ID" value="NC_008688.1"/>
</dbReference>
<feature type="domain" description="FecR protein" evidence="1">
    <location>
        <begin position="109"/>
        <end position="201"/>
    </location>
</feature>
<dbReference type="Proteomes" id="UP000000361">
    <property type="component" value="Chromosome 1"/>
</dbReference>
<dbReference type="InterPro" id="IPR032623">
    <property type="entry name" value="FecR_N"/>
</dbReference>
<evidence type="ECO:0000313" key="4">
    <source>
        <dbReference type="Proteomes" id="UP000000361"/>
    </source>
</evidence>
<dbReference type="DNASU" id="4583092"/>
<evidence type="ECO:0000259" key="2">
    <source>
        <dbReference type="Pfam" id="PF16220"/>
    </source>
</evidence>
<dbReference type="Gene3D" id="2.60.120.1440">
    <property type="match status" value="1"/>
</dbReference>
<dbReference type="Gene3D" id="3.55.50.30">
    <property type="match status" value="1"/>
</dbReference>
<feature type="domain" description="FecR N-terminal" evidence="2">
    <location>
        <begin position="18"/>
        <end position="59"/>
    </location>
</feature>
<dbReference type="EnsemblBacteria" id="ABL72598">
    <property type="protein sequence ID" value="ABL72598"/>
    <property type="gene ID" value="Pden_4534"/>
</dbReference>
<gene>
    <name evidence="3" type="ordered locus">Pden_4534</name>
</gene>
<dbReference type="PANTHER" id="PTHR30273">
    <property type="entry name" value="PERIPLASMIC SIGNAL SENSOR AND SIGMA FACTOR ACTIVATOR FECR-RELATED"/>
    <property type="match status" value="1"/>
</dbReference>
<dbReference type="KEGG" id="pde:Pden_4534"/>
<geneLocation type="plasmid" evidence="4">
    <name>pPD1222</name>
</geneLocation>
<dbReference type="PIRSF" id="PIRSF018266">
    <property type="entry name" value="FecR"/>
    <property type="match status" value="1"/>
</dbReference>
<proteinExistence type="predicted"/>
<dbReference type="EMBL" id="CP000491">
    <property type="protein sequence ID" value="ABL72598.1"/>
    <property type="molecule type" value="Genomic_DNA"/>
</dbReference>
<evidence type="ECO:0000259" key="1">
    <source>
        <dbReference type="Pfam" id="PF04773"/>
    </source>
</evidence>
<keyword evidence="4" id="KW-1185">Reference proteome</keyword>
<dbReference type="InterPro" id="IPR006860">
    <property type="entry name" value="FecR"/>
</dbReference>
<dbReference type="Pfam" id="PF04773">
    <property type="entry name" value="FecR"/>
    <property type="match status" value="1"/>
</dbReference>
<dbReference type="PANTHER" id="PTHR30273:SF2">
    <property type="entry name" value="PROTEIN FECR"/>
    <property type="match status" value="1"/>
</dbReference>
<dbReference type="GeneID" id="93454567"/>
<dbReference type="InterPro" id="IPR012373">
    <property type="entry name" value="Ferrdict_sens_TM"/>
</dbReference>
<name>A1BAQ4_PARDP</name>
<dbReference type="HOGENOM" id="CLU_050192_0_1_5"/>
<protein>
    <submittedName>
        <fullName evidence="3">Putative FecR</fullName>
    </submittedName>
</protein>
<organism evidence="3 4">
    <name type="scientific">Paracoccus denitrificans (strain Pd 1222)</name>
    <dbReference type="NCBI Taxonomy" id="318586"/>
    <lineage>
        <taxon>Bacteria</taxon>
        <taxon>Pseudomonadati</taxon>
        <taxon>Pseudomonadota</taxon>
        <taxon>Alphaproteobacteria</taxon>
        <taxon>Rhodobacterales</taxon>
        <taxon>Paracoccaceae</taxon>
        <taxon>Paracoccus</taxon>
    </lineage>
</organism>
<evidence type="ECO:0000313" key="3">
    <source>
        <dbReference type="EMBL" id="ABL72598.1"/>
    </source>
</evidence>
<dbReference type="eggNOG" id="COG3712">
    <property type="taxonomic scope" value="Bacteria"/>
</dbReference>
<dbReference type="GO" id="GO:0016989">
    <property type="term" value="F:sigma factor antagonist activity"/>
    <property type="evidence" value="ECO:0007669"/>
    <property type="project" value="TreeGrafter"/>
</dbReference>
<dbReference type="AlphaFoldDB" id="A1BAQ4"/>
<accession>A1BAQ4</accession>
<sequence>MNGQSSDGLRPGEDIEAEAAEWVIRLADPQVTDQARNAFRDWLDRDPAHRDAFDDAQRVWQELGLIAQGDANPGRRCGRGMLAMVALAAGFALWFWQDDLRIRLQADHVAAVGENLAVTLRDGSRVELSSGSALAVDYDGTRRLVRLLEGSAYFTAEPSARQQGRPFVVEARGIRITALGTQFSVDLQDGDVAVLVAEHSVRVEPVSGAAPPVVLAEGMGVDARPDAIPAPAPRNVDFANAWRSGELVFDDRPLGEVVRELNRYRHGRIVLRGGDLAGRRVSGVFHTDDIGRAVDRIAAELGLRRLSVPPLVTVLY</sequence>
<reference evidence="4" key="1">
    <citation type="submission" date="2006-12" db="EMBL/GenBank/DDBJ databases">
        <title>Complete sequence of plasmid 1 of Paracoccus denitrificans PD1222.</title>
        <authorList>
            <person name="Copeland A."/>
            <person name="Lucas S."/>
            <person name="Lapidus A."/>
            <person name="Barry K."/>
            <person name="Detter J.C."/>
            <person name="Glavina del Rio T."/>
            <person name="Hammon N."/>
            <person name="Israni S."/>
            <person name="Dalin E."/>
            <person name="Tice H."/>
            <person name="Pitluck S."/>
            <person name="Munk A.C."/>
            <person name="Brettin T."/>
            <person name="Bruce D."/>
            <person name="Han C."/>
            <person name="Tapia R."/>
            <person name="Gilna P."/>
            <person name="Schmutz J."/>
            <person name="Larimer F."/>
            <person name="Land M."/>
            <person name="Hauser L."/>
            <person name="Kyrpides N."/>
            <person name="Lykidis A."/>
            <person name="Spiro S."/>
            <person name="Richardson D.J."/>
            <person name="Moir J.W.B."/>
            <person name="Ferguson S.J."/>
            <person name="van Spanning R.J.M."/>
            <person name="Richardson P."/>
        </authorList>
    </citation>
    <scope>NUCLEOTIDE SEQUENCE [LARGE SCALE GENOMIC DNA]</scope>
    <source>
        <strain evidence="4">Pd 1222</strain>
        <plasmid evidence="4">pPD1222</plasmid>
    </source>
</reference>
<dbReference type="Pfam" id="PF16220">
    <property type="entry name" value="DUF4880"/>
    <property type="match status" value="1"/>
</dbReference>